<sequence>MVLNSHVAAWVANVSADLCQYIACNPERLSSDRVLHILFCVPFQYLHRIALSLCSPSLSSRLHEDDDTDYSHSD</sequence>
<evidence type="ECO:0000313" key="2">
    <source>
        <dbReference type="EMBL" id="KAG6693461.1"/>
    </source>
</evidence>
<dbReference type="PANTHER" id="PTHR35104:SF13">
    <property type="entry name" value="OS03G0807000 PROTEIN"/>
    <property type="match status" value="1"/>
</dbReference>
<protein>
    <submittedName>
        <fullName evidence="1">Uncharacterized protein</fullName>
    </submittedName>
</protein>
<name>A0A8T1PGZ9_CARIL</name>
<organism evidence="1 3">
    <name type="scientific">Carya illinoinensis</name>
    <name type="common">Pecan</name>
    <dbReference type="NCBI Taxonomy" id="32201"/>
    <lineage>
        <taxon>Eukaryota</taxon>
        <taxon>Viridiplantae</taxon>
        <taxon>Streptophyta</taxon>
        <taxon>Embryophyta</taxon>
        <taxon>Tracheophyta</taxon>
        <taxon>Spermatophyta</taxon>
        <taxon>Magnoliopsida</taxon>
        <taxon>eudicotyledons</taxon>
        <taxon>Gunneridae</taxon>
        <taxon>Pentapetalae</taxon>
        <taxon>rosids</taxon>
        <taxon>fabids</taxon>
        <taxon>Fagales</taxon>
        <taxon>Juglandaceae</taxon>
        <taxon>Carya</taxon>
    </lineage>
</organism>
<reference evidence="1" key="1">
    <citation type="submission" date="2020-12" db="EMBL/GenBank/DDBJ databases">
        <title>WGS assembly of Carya illinoinensis cv. Pawnee.</title>
        <authorList>
            <person name="Platts A."/>
            <person name="Shu S."/>
            <person name="Wright S."/>
            <person name="Barry K."/>
            <person name="Edger P."/>
            <person name="Pires J.C."/>
            <person name="Schmutz J."/>
        </authorList>
    </citation>
    <scope>NUCLEOTIDE SEQUENCE</scope>
    <source>
        <tissue evidence="1">Leaf</tissue>
    </source>
</reference>
<accession>A0A8T1PGZ9</accession>
<keyword evidence="3" id="KW-1185">Reference proteome</keyword>
<dbReference type="AlphaFoldDB" id="A0A8T1PGZ9"/>
<reference evidence="2" key="2">
    <citation type="submission" date="2021-01" db="EMBL/GenBank/DDBJ databases">
        <authorList>
            <person name="Lovell J.T."/>
            <person name="Bentley N."/>
            <person name="Bhattarai G."/>
            <person name="Jenkins J.W."/>
            <person name="Sreedasyam A."/>
            <person name="Alarcon Y."/>
            <person name="Bock C."/>
            <person name="Boston L."/>
            <person name="Carlson J."/>
            <person name="Cervantes K."/>
            <person name="Clermont K."/>
            <person name="Krom N."/>
            <person name="Kubenka K."/>
            <person name="Mamidi S."/>
            <person name="Mattison C."/>
            <person name="Monteros M."/>
            <person name="Pisani C."/>
            <person name="Plott C."/>
            <person name="Rajasekar S."/>
            <person name="Rhein H.S."/>
            <person name="Rohla C."/>
            <person name="Song M."/>
            <person name="Hilaire R.S."/>
            <person name="Shu S."/>
            <person name="Wells L."/>
            <person name="Wang X."/>
            <person name="Webber J."/>
            <person name="Heerema R.J."/>
            <person name="Klein P."/>
            <person name="Conner P."/>
            <person name="Grauke L."/>
            <person name="Grimwood J."/>
            <person name="Schmutz J."/>
            <person name="Randall J.J."/>
        </authorList>
    </citation>
    <scope>NUCLEOTIDE SEQUENCE</scope>
    <source>
        <tissue evidence="2">Leaf</tissue>
    </source>
</reference>
<dbReference type="EMBL" id="CM031817">
    <property type="protein sequence ID" value="KAG6640417.1"/>
    <property type="molecule type" value="Genomic_DNA"/>
</dbReference>
<dbReference type="Proteomes" id="UP000811609">
    <property type="component" value="Chromosome 9"/>
</dbReference>
<dbReference type="PANTHER" id="PTHR35104">
    <property type="entry name" value="OS03G0807000 PROTEIN"/>
    <property type="match status" value="1"/>
</dbReference>
<gene>
    <name evidence="1" type="ORF">CIPAW_09G002200</name>
    <name evidence="2" type="ORF">I3842_09G002200</name>
</gene>
<evidence type="ECO:0000313" key="3">
    <source>
        <dbReference type="Proteomes" id="UP000811609"/>
    </source>
</evidence>
<evidence type="ECO:0000313" key="1">
    <source>
        <dbReference type="EMBL" id="KAG6640417.1"/>
    </source>
</evidence>
<dbReference type="EMBL" id="CM031833">
    <property type="protein sequence ID" value="KAG6693461.1"/>
    <property type="molecule type" value="Genomic_DNA"/>
</dbReference>
<comment type="caution">
    <text evidence="1">The sequence shown here is derived from an EMBL/GenBank/DDBJ whole genome shotgun (WGS) entry which is preliminary data.</text>
</comment>
<dbReference type="OrthoDB" id="1935666at2759"/>
<dbReference type="Proteomes" id="UP000811246">
    <property type="component" value="Chromosome 9"/>
</dbReference>
<proteinExistence type="predicted"/>